<comment type="caution">
    <text evidence="7">The sequence shown here is derived from an EMBL/GenBank/DDBJ whole genome shotgun (WGS) entry which is preliminary data.</text>
</comment>
<evidence type="ECO:0000256" key="2">
    <source>
        <dbReference type="ARBA" id="ARBA00010704"/>
    </source>
</evidence>
<comment type="similarity">
    <text evidence="2">Belongs to the VPS35L family.</text>
</comment>
<dbReference type="AlphaFoldDB" id="A0A8K0P2V1"/>
<protein>
    <submittedName>
        <fullName evidence="7">Uncharacterized protein</fullName>
    </submittedName>
</protein>
<dbReference type="Proteomes" id="UP000792457">
    <property type="component" value="Unassembled WGS sequence"/>
</dbReference>
<evidence type="ECO:0000256" key="4">
    <source>
        <dbReference type="ARBA" id="ARBA00022753"/>
    </source>
</evidence>
<dbReference type="PANTHER" id="PTHR13673:SF0">
    <property type="entry name" value="VPS35 ENDOSOMAL PROTEIN-SORTING FACTOR-LIKE"/>
    <property type="match status" value="1"/>
</dbReference>
<keyword evidence="5" id="KW-0653">Protein transport</keyword>
<gene>
    <name evidence="7" type="ORF">J437_LFUL007594</name>
</gene>
<accession>A0A8K0P2V1</accession>
<feature type="region of interest" description="Disordered" evidence="6">
    <location>
        <begin position="59"/>
        <end position="80"/>
    </location>
</feature>
<dbReference type="PANTHER" id="PTHR13673">
    <property type="entry name" value="ESOPHAGEAL CANCER ASSOCIATED PROTEIN"/>
    <property type="match status" value="1"/>
</dbReference>
<evidence type="ECO:0000256" key="1">
    <source>
        <dbReference type="ARBA" id="ARBA00004177"/>
    </source>
</evidence>
<sequence>MSSQNIKLPLSCEWVCRIRDYAEERQRTLFWEEVTDHPLKPLVVTVTETRVARKVMIGSAGSSTGSSTPISTTQPFQGRGSGVNAQLPIDPLSSALEGGDPLSQFMKEQEGKDAELDPLSKMAAEFASEDGKWDTGGELRPLAQQNSSLSSFTTIMNKTEPWSAKKAAILNRFTTSEKLSIVTSFLSSGGGGSSNVGSPTSSPASVHVVGSMGDKVRNRLEQLDELEEGVAREVHGGLSQGEYMARIGQLGRELQLAWSQDQRVRALKIAIQCSKLLVDTGGINFYPSKFVLITDILDNFGCLVYDRLRSKAGTGSGSEGQQSSPLTPDLVPESAKETCKNWFYKIASIRELVPRLYVEMAILKSYAFLTSSEFSDALIRLTRMIRGIGDPLVAAYARCYLCRVGPQLLQVHHPSAPSPHKYLKENYYDFIASYKQVCVFTRTKVLALEWILQGVAADASCQGGDAEEKALCDVLERCKEIQNGGLVLNSIMSTFKPALIASKSLQFIQMISGCDGNGFPQHLLMKTLGWCLSHDSAITCLYSDAMEPREYHLKVLNAAWRLIGKLHLPIEYLTCALAWIHYPLRHLSMPEVNTLLGDVIKHLGHGTSSNMNPTSGQPTVLDNLQPQLLSFLQALLADASDLEALFTLDNFLPFLDLFKKESVRLEACKAVMESFCRSGPCEVSDPVLVSALMYLCRALHDSVNEGQQSSPLTPDLVPESAKETCKNWFYKIASIRELVPRLYVEMAILKSYAFLTSSALTIEDDKRHISRLICSVITRVEAGAAGDFEARLSFLAVNRLSVNSRKVVRGHHTRKTAAFVRACSAYAHITVPSLPSVSVRLSLFLLSADACFKAALSLLPELPPTMDAFGEGSSGKQRSSEPFLVSYLSQFLSTLLVVPDPPEQGVLYLLRGLLNVVQHYSWLGSSSNTGSSNDAGKKGANLGMSKAVVYMNVLQMLSSAAQETYLYGVDKVDSNDVLYGGDPKFVQELERICTRVLGELLAHLQYLREVQQWKQQSLLAFELFHRVVIFGDVGDPGMLDLALSLWQIAHSIPEFSPDQKFSARTLEYLRRKGSNSGKKGGANSFSVLVSKLQHCR</sequence>
<dbReference type="GO" id="GO:0005768">
    <property type="term" value="C:endosome"/>
    <property type="evidence" value="ECO:0007669"/>
    <property type="project" value="UniProtKB-SubCell"/>
</dbReference>
<organism evidence="7 8">
    <name type="scientific">Ladona fulva</name>
    <name type="common">Scarce chaser dragonfly</name>
    <name type="synonym">Libellula fulva</name>
    <dbReference type="NCBI Taxonomy" id="123851"/>
    <lineage>
        <taxon>Eukaryota</taxon>
        <taxon>Metazoa</taxon>
        <taxon>Ecdysozoa</taxon>
        <taxon>Arthropoda</taxon>
        <taxon>Hexapoda</taxon>
        <taxon>Insecta</taxon>
        <taxon>Pterygota</taxon>
        <taxon>Palaeoptera</taxon>
        <taxon>Odonata</taxon>
        <taxon>Epiprocta</taxon>
        <taxon>Anisoptera</taxon>
        <taxon>Libelluloidea</taxon>
        <taxon>Libellulidae</taxon>
        <taxon>Ladona</taxon>
    </lineage>
</organism>
<evidence type="ECO:0000256" key="3">
    <source>
        <dbReference type="ARBA" id="ARBA00022448"/>
    </source>
</evidence>
<dbReference type="EMBL" id="KZ308407">
    <property type="protein sequence ID" value="KAG8229039.1"/>
    <property type="molecule type" value="Genomic_DNA"/>
</dbReference>
<proteinExistence type="inferred from homology"/>
<dbReference type="GO" id="GO:0015031">
    <property type="term" value="P:protein transport"/>
    <property type="evidence" value="ECO:0007669"/>
    <property type="project" value="UniProtKB-KW"/>
</dbReference>
<comment type="subcellular location">
    <subcellularLocation>
        <location evidence="1">Endosome</location>
    </subcellularLocation>
</comment>
<evidence type="ECO:0000256" key="6">
    <source>
        <dbReference type="SAM" id="MobiDB-lite"/>
    </source>
</evidence>
<feature type="compositionally biased region" description="Low complexity" evidence="6">
    <location>
        <begin position="59"/>
        <end position="73"/>
    </location>
</feature>
<keyword evidence="3" id="KW-0813">Transport</keyword>
<reference evidence="7" key="2">
    <citation type="submission" date="2017-10" db="EMBL/GenBank/DDBJ databases">
        <title>Ladona fulva Genome sequencing and assembly.</title>
        <authorList>
            <person name="Murali S."/>
            <person name="Richards S."/>
            <person name="Bandaranaike D."/>
            <person name="Bellair M."/>
            <person name="Blankenburg K."/>
            <person name="Chao H."/>
            <person name="Dinh H."/>
            <person name="Doddapaneni H."/>
            <person name="Dugan-Rocha S."/>
            <person name="Elkadiri S."/>
            <person name="Gnanaolivu R."/>
            <person name="Hernandez B."/>
            <person name="Skinner E."/>
            <person name="Javaid M."/>
            <person name="Lee S."/>
            <person name="Li M."/>
            <person name="Ming W."/>
            <person name="Munidasa M."/>
            <person name="Muniz J."/>
            <person name="Nguyen L."/>
            <person name="Hughes D."/>
            <person name="Osuji N."/>
            <person name="Pu L.-L."/>
            <person name="Puazo M."/>
            <person name="Qu C."/>
            <person name="Quiroz J."/>
            <person name="Raj R."/>
            <person name="Weissenberger G."/>
            <person name="Xin Y."/>
            <person name="Zou X."/>
            <person name="Han Y."/>
            <person name="Worley K."/>
            <person name="Muzny D."/>
            <person name="Gibbs R."/>
        </authorList>
    </citation>
    <scope>NUCLEOTIDE SEQUENCE</scope>
    <source>
        <strain evidence="7">Sampled in the wild</strain>
    </source>
</reference>
<evidence type="ECO:0000313" key="8">
    <source>
        <dbReference type="Proteomes" id="UP000792457"/>
    </source>
</evidence>
<dbReference type="GO" id="GO:0032456">
    <property type="term" value="P:endocytic recycling"/>
    <property type="evidence" value="ECO:0007669"/>
    <property type="project" value="InterPro"/>
</dbReference>
<evidence type="ECO:0000313" key="7">
    <source>
        <dbReference type="EMBL" id="KAG8229039.1"/>
    </source>
</evidence>
<name>A0A8K0P2V1_LADFU</name>
<keyword evidence="8" id="KW-1185">Reference proteome</keyword>
<reference evidence="7" key="1">
    <citation type="submission" date="2013-04" db="EMBL/GenBank/DDBJ databases">
        <authorList>
            <person name="Qu J."/>
            <person name="Murali S.C."/>
            <person name="Bandaranaike D."/>
            <person name="Bellair M."/>
            <person name="Blankenburg K."/>
            <person name="Chao H."/>
            <person name="Dinh H."/>
            <person name="Doddapaneni H."/>
            <person name="Downs B."/>
            <person name="Dugan-Rocha S."/>
            <person name="Elkadiri S."/>
            <person name="Gnanaolivu R.D."/>
            <person name="Hernandez B."/>
            <person name="Javaid M."/>
            <person name="Jayaseelan J.C."/>
            <person name="Lee S."/>
            <person name="Li M."/>
            <person name="Ming W."/>
            <person name="Munidasa M."/>
            <person name="Muniz J."/>
            <person name="Nguyen L."/>
            <person name="Ongeri F."/>
            <person name="Osuji N."/>
            <person name="Pu L.-L."/>
            <person name="Puazo M."/>
            <person name="Qu C."/>
            <person name="Quiroz J."/>
            <person name="Raj R."/>
            <person name="Weissenberger G."/>
            <person name="Xin Y."/>
            <person name="Zou X."/>
            <person name="Han Y."/>
            <person name="Richards S."/>
            <person name="Worley K."/>
            <person name="Muzny D."/>
            <person name="Gibbs R."/>
        </authorList>
    </citation>
    <scope>NUCLEOTIDE SEQUENCE</scope>
    <source>
        <strain evidence="7">Sampled in the wild</strain>
    </source>
</reference>
<keyword evidence="4" id="KW-0967">Endosome</keyword>
<dbReference type="InterPro" id="IPR029705">
    <property type="entry name" value="VPS35L"/>
</dbReference>
<evidence type="ECO:0000256" key="5">
    <source>
        <dbReference type="ARBA" id="ARBA00022927"/>
    </source>
</evidence>
<dbReference type="OrthoDB" id="1734063at2759"/>